<name>A0ABR3TJ50_9PEZI</name>
<gene>
    <name evidence="3" type="ORF">SLS58_007837</name>
</gene>
<evidence type="ECO:0000313" key="3">
    <source>
        <dbReference type="EMBL" id="KAL1639533.1"/>
    </source>
</evidence>
<keyword evidence="4" id="KW-1185">Reference proteome</keyword>
<reference evidence="3 4" key="1">
    <citation type="journal article" date="2023" name="Plant Dis.">
        <title>First Report of Diplodia intermedia Causing Canker and Dieback Diseases on Apple Trees in Canada.</title>
        <authorList>
            <person name="Ellouze W."/>
            <person name="Ilyukhin E."/>
            <person name="Sulman M."/>
            <person name="Ali S."/>
        </authorList>
    </citation>
    <scope>NUCLEOTIDE SEQUENCE [LARGE SCALE GENOMIC DNA]</scope>
    <source>
        <strain evidence="3 4">M45-28</strain>
    </source>
</reference>
<feature type="transmembrane region" description="Helical" evidence="2">
    <location>
        <begin position="1131"/>
        <end position="1149"/>
    </location>
</feature>
<keyword evidence="2" id="KW-1133">Transmembrane helix</keyword>
<sequence>MEFVHDRWPCFRTTTKTEELDVTIQYVVSKQTVYQNYLFQQKSNGRAPEIPALIIKAGLLIRDLDFSADPDENNRHSGHPNYSDHAPLSSRHLIRLHKGARTKPDDGRDIALVISPFVGDRALDLIRIGESSDYRINLDEQASNRFANAKQLDITLAYTLQLIRPDKVGRRPSPVSQRDVVTAKEKLTKAHFRRLGFAEDEHLNFVLGRNLEHILSVCSIPVVDRSSENQRDKYACDQYVCKLRARIWRVCRGHLKWLFETTERPDRLFSPHYWATGKPIADWEDSPWLSSNPLIDTPLQIIKLGEFFVATKDEEVRDYASKKLEDCIEPWLRQTLETTNRNGQYAFPRSFEGEIPNYYFVDHAVIWRAARSLEELGLESRLLLKIVPPPEEGSKTRSYSSNEIQKNILKRFTTENSVTRKRMIAVSRSASETRFLFHSKDTMLFYGMEMGLFDELSMTKGNQDDWENKIDVWRNTVDCQMHHEHNNEKPWFNPLRYALSMVMAATGKRMKTQPDAEIHKLSKSILLKGSSPNGLFEGRLNDNKDPVKFDSEIWRDSWWSVTFEIPYTIWSYGLLKDQTTASSTEHSKQDTASQASNEVSRVLENILERIAAAPKESTTRETVAMKSSMPFNNVIDQKNIVDLSDEWLYNEPKFFDPKSQYDISDEGIEEFCKEHEEICIGRIIDAATKKVIERLKQKQDENVTSMETTSSISTPLSDIGFVADIPRTKRSKSNDAIRPSSSWHGAIRHALRAKRTPEVAKKRFVWLYRADDWTALICYLASSERDEISHFYDKHATYEKHFFEETTAVLNKWVTELHLSFYQILDRDPKDLPGLPKADGTRFPSSGEDMGEGNKAKWIGRASMSFRFDGDFFDRYWTCHFLEYNPRHFLEEPTPRRRCLDDVREKAMMKSVTSARKEPWRQRRVLELVLFDRILQEMIISTTQILKETKGRVLKVYTYANGSENEASASSDGRASTLLDALNLFSEINNDLFLSTSREWQQFQQVLQVVEEDLDENLAKIKIWLDRERERESERPRWTRNDERRYRGTISKLLVQNNHKIQELRHSHASIMSFNASLTRRLEVMRSDLELRGADDIRLFTYVTVVFLPVGFATGIFSMSNAPTTETLVKMIITAAVALAATVIALINAKVLEEAFLGPIIRITSLLVHLIVDPVYRFLIYPFVVYLVSPCIYFSVRYLISPIQNWLSPGKTTLPPLVAKFLDRIGRLHPIKKAQDDYKKELAKKRTTTRERSEDKPKAGLKQLLKGFKGGTNRNTHDPES</sequence>
<evidence type="ECO:0008006" key="5">
    <source>
        <dbReference type="Google" id="ProtNLM"/>
    </source>
</evidence>
<evidence type="ECO:0000256" key="2">
    <source>
        <dbReference type="SAM" id="Phobius"/>
    </source>
</evidence>
<keyword evidence="2" id="KW-0472">Membrane</keyword>
<keyword evidence="2" id="KW-0812">Transmembrane</keyword>
<feature type="compositionally biased region" description="Basic and acidic residues" evidence="1">
    <location>
        <begin position="1248"/>
        <end position="1258"/>
    </location>
</feature>
<protein>
    <recommendedName>
        <fullName evidence="5">Mg2+ transporter zinc transport protein</fullName>
    </recommendedName>
</protein>
<dbReference type="EMBL" id="JAKEKT020000062">
    <property type="protein sequence ID" value="KAL1639533.1"/>
    <property type="molecule type" value="Genomic_DNA"/>
</dbReference>
<feature type="transmembrane region" description="Helical" evidence="2">
    <location>
        <begin position="1179"/>
        <end position="1200"/>
    </location>
</feature>
<evidence type="ECO:0000313" key="4">
    <source>
        <dbReference type="Proteomes" id="UP001521184"/>
    </source>
</evidence>
<evidence type="ECO:0000256" key="1">
    <source>
        <dbReference type="SAM" id="MobiDB-lite"/>
    </source>
</evidence>
<feature type="transmembrane region" description="Helical" evidence="2">
    <location>
        <begin position="1099"/>
        <end position="1119"/>
    </location>
</feature>
<dbReference type="Gene3D" id="1.20.58.340">
    <property type="entry name" value="Magnesium transport protein CorA, transmembrane region"/>
    <property type="match status" value="1"/>
</dbReference>
<dbReference type="Proteomes" id="UP001521184">
    <property type="component" value="Unassembled WGS sequence"/>
</dbReference>
<feature type="region of interest" description="Disordered" evidence="1">
    <location>
        <begin position="1239"/>
        <end position="1281"/>
    </location>
</feature>
<proteinExistence type="predicted"/>
<accession>A0ABR3TJ50</accession>
<comment type="caution">
    <text evidence="3">The sequence shown here is derived from an EMBL/GenBank/DDBJ whole genome shotgun (WGS) entry which is preliminary data.</text>
</comment>
<organism evidence="3 4">
    <name type="scientific">Diplodia intermedia</name>
    <dbReference type="NCBI Taxonomy" id="856260"/>
    <lineage>
        <taxon>Eukaryota</taxon>
        <taxon>Fungi</taxon>
        <taxon>Dikarya</taxon>
        <taxon>Ascomycota</taxon>
        <taxon>Pezizomycotina</taxon>
        <taxon>Dothideomycetes</taxon>
        <taxon>Dothideomycetes incertae sedis</taxon>
        <taxon>Botryosphaeriales</taxon>
        <taxon>Botryosphaeriaceae</taxon>
        <taxon>Diplodia</taxon>
    </lineage>
</organism>